<feature type="region of interest" description="Disordered" evidence="5">
    <location>
        <begin position="360"/>
        <end position="384"/>
    </location>
</feature>
<comment type="caution">
    <text evidence="6">The sequence shown here is derived from an EMBL/GenBank/DDBJ whole genome shotgun (WGS) entry which is preliminary data.</text>
</comment>
<proteinExistence type="inferred from homology"/>
<sequence>MSFEGFARDVFESWSDVGVVYTRNKYGRVVSPPGFSIGCKNNNSFKNNVPKGANCSFIIDNSIQNPQSLFLICLDFVAKNICMVESLEGFPDIVGEQLFQKVQENDGFGSDPRNMKIFCEAYGELVLSKLSLSSAHVFTSNYLEYLQLFVCLTELDVSHCRLGDTHELLSHVAHLHNLKSLSLKDNCLSDAGVRHFTLPWRFFKSGLGKLSVLDLSLNPNITDESVKHIAKLHSLSALNLSGTRISFGHGVLQLMKDTTLCLALDVSEFKQEKAFTVTKGWAVEVISDWKEKSKVCPADVTIDTQLNRKTTKFYKSSHHHLVCRSTPKNKSTSELPKIMLCAKENRMPCCRPSPIQKMATIPGQDGKNNSARNGQPKKRLKTRGTAFTSSVTTEECLEDGVLNNYLKCEKQWKPVKRKCSLLESLDLVS</sequence>
<organism evidence="6 7">
    <name type="scientific">Pocillopora meandrina</name>
    <dbReference type="NCBI Taxonomy" id="46732"/>
    <lineage>
        <taxon>Eukaryota</taxon>
        <taxon>Metazoa</taxon>
        <taxon>Cnidaria</taxon>
        <taxon>Anthozoa</taxon>
        <taxon>Hexacorallia</taxon>
        <taxon>Scleractinia</taxon>
        <taxon>Astrocoeniina</taxon>
        <taxon>Pocilloporidae</taxon>
        <taxon>Pocillopora</taxon>
    </lineage>
</organism>
<evidence type="ECO:0000256" key="2">
    <source>
        <dbReference type="ARBA" id="ARBA00014198"/>
    </source>
</evidence>
<dbReference type="InterPro" id="IPR032675">
    <property type="entry name" value="LRR_dom_sf"/>
</dbReference>
<keyword evidence="3" id="KW-0433">Leucine-rich repeat</keyword>
<dbReference type="Gene3D" id="3.80.10.10">
    <property type="entry name" value="Ribonuclease Inhibitor"/>
    <property type="match status" value="1"/>
</dbReference>
<evidence type="ECO:0000256" key="3">
    <source>
        <dbReference type="ARBA" id="ARBA00022614"/>
    </source>
</evidence>
<dbReference type="PANTHER" id="PTHR31994">
    <property type="entry name" value="LEUCINE-RICH REPEAT-CONTAINING PROTEIN 42"/>
    <property type="match status" value="1"/>
</dbReference>
<gene>
    <name evidence="6" type="ORF">PMEA_00006456</name>
</gene>
<dbReference type="EMBL" id="CALNXJ010000015">
    <property type="protein sequence ID" value="CAH3116499.1"/>
    <property type="molecule type" value="Genomic_DNA"/>
</dbReference>
<dbReference type="PANTHER" id="PTHR31994:SF3">
    <property type="entry name" value="LEUCINE-RICH REPEAT-CONTAINING PROTEIN 42"/>
    <property type="match status" value="1"/>
</dbReference>
<evidence type="ECO:0000313" key="6">
    <source>
        <dbReference type="EMBL" id="CAH3116499.1"/>
    </source>
</evidence>
<evidence type="ECO:0000256" key="4">
    <source>
        <dbReference type="ARBA" id="ARBA00022737"/>
    </source>
</evidence>
<keyword evidence="4" id="KW-0677">Repeat</keyword>
<accession>A0AAU9WJY2</accession>
<protein>
    <recommendedName>
        <fullName evidence="2">Leucine-rich repeat-containing protein 42</fullName>
    </recommendedName>
</protein>
<evidence type="ECO:0000313" key="7">
    <source>
        <dbReference type="Proteomes" id="UP001159428"/>
    </source>
</evidence>
<dbReference type="AlphaFoldDB" id="A0AAU9WJY2"/>
<keyword evidence="7" id="KW-1185">Reference proteome</keyword>
<name>A0AAU9WJY2_9CNID</name>
<dbReference type="Proteomes" id="UP001159428">
    <property type="component" value="Unassembled WGS sequence"/>
</dbReference>
<dbReference type="Pfam" id="PF13516">
    <property type="entry name" value="LRR_6"/>
    <property type="match status" value="3"/>
</dbReference>
<dbReference type="SUPFAM" id="SSF52047">
    <property type="entry name" value="RNI-like"/>
    <property type="match status" value="1"/>
</dbReference>
<evidence type="ECO:0000256" key="5">
    <source>
        <dbReference type="SAM" id="MobiDB-lite"/>
    </source>
</evidence>
<dbReference type="InterPro" id="IPR001611">
    <property type="entry name" value="Leu-rich_rpt"/>
</dbReference>
<evidence type="ECO:0000256" key="1">
    <source>
        <dbReference type="ARBA" id="ARBA00009297"/>
    </source>
</evidence>
<comment type="similarity">
    <text evidence="1">Belongs to the LRRC42 family.</text>
</comment>
<dbReference type="InterPro" id="IPR039631">
    <property type="entry name" value="LRRC42"/>
</dbReference>
<reference evidence="6 7" key="1">
    <citation type="submission" date="2022-05" db="EMBL/GenBank/DDBJ databases">
        <authorList>
            <consortium name="Genoscope - CEA"/>
            <person name="William W."/>
        </authorList>
    </citation>
    <scope>NUCLEOTIDE SEQUENCE [LARGE SCALE GENOMIC DNA]</scope>
</reference>